<protein>
    <submittedName>
        <fullName evidence="1">Uncharacterized protein</fullName>
    </submittedName>
</protein>
<dbReference type="EMBL" id="JBHFEH010000001">
    <property type="protein sequence ID" value="KAL2059600.1"/>
    <property type="molecule type" value="Genomic_DNA"/>
</dbReference>
<gene>
    <name evidence="1" type="ORF">ABVK25_000893</name>
</gene>
<sequence length="163" mass="18589">MDRDALKPDYSRGKKASILFQTVAVHFIQINEDPMQVLYYACSFYSIELKKPTHLLRGEEHIDAIFSDAFHTVFAEARKTVKPSWVPRWKHFDRTVLHFSLFRCAGDTKATMQIKPDPKVVWRDESPRKTSSVRGTVVGGPSATASGYGDRLDILFQRGATKR</sequence>
<accession>A0ABR4BP89</accession>
<evidence type="ECO:0000313" key="2">
    <source>
        <dbReference type="Proteomes" id="UP001590951"/>
    </source>
</evidence>
<comment type="caution">
    <text evidence="1">The sequence shown here is derived from an EMBL/GenBank/DDBJ whole genome shotgun (WGS) entry which is preliminary data.</text>
</comment>
<proteinExistence type="predicted"/>
<organism evidence="1 2">
    <name type="scientific">Lepraria finkii</name>
    <dbReference type="NCBI Taxonomy" id="1340010"/>
    <lineage>
        <taxon>Eukaryota</taxon>
        <taxon>Fungi</taxon>
        <taxon>Dikarya</taxon>
        <taxon>Ascomycota</taxon>
        <taxon>Pezizomycotina</taxon>
        <taxon>Lecanoromycetes</taxon>
        <taxon>OSLEUM clade</taxon>
        <taxon>Lecanoromycetidae</taxon>
        <taxon>Lecanorales</taxon>
        <taxon>Lecanorineae</taxon>
        <taxon>Stereocaulaceae</taxon>
        <taxon>Lepraria</taxon>
    </lineage>
</organism>
<name>A0ABR4BP89_9LECA</name>
<keyword evidence="2" id="KW-1185">Reference proteome</keyword>
<dbReference type="Proteomes" id="UP001590951">
    <property type="component" value="Unassembled WGS sequence"/>
</dbReference>
<reference evidence="1 2" key="1">
    <citation type="submission" date="2024-09" db="EMBL/GenBank/DDBJ databases">
        <title>Rethinking Asexuality: The Enigmatic Case of Functional Sexual Genes in Lepraria (Stereocaulaceae).</title>
        <authorList>
            <person name="Doellman M."/>
            <person name="Sun Y."/>
            <person name="Barcenas-Pena A."/>
            <person name="Lumbsch H.T."/>
            <person name="Grewe F."/>
        </authorList>
    </citation>
    <scope>NUCLEOTIDE SEQUENCE [LARGE SCALE GENOMIC DNA]</scope>
    <source>
        <strain evidence="1 2">Grewe 0041</strain>
    </source>
</reference>
<evidence type="ECO:0000313" key="1">
    <source>
        <dbReference type="EMBL" id="KAL2059600.1"/>
    </source>
</evidence>